<keyword evidence="2" id="KW-1185">Reference proteome</keyword>
<reference evidence="1 2" key="1">
    <citation type="journal article" date="2022" name="Int. J. Syst. Evol. Microbiol.">
        <title>Miniphocaeibacter halophilus sp. nov., an ammonium-tolerant acetate-producing bacterium isolated from a biogas system.</title>
        <authorList>
            <person name="Schnurer A."/>
            <person name="Singh A."/>
            <person name="Bi S."/>
            <person name="Qiao W."/>
            <person name="Westerholm M."/>
        </authorList>
    </citation>
    <scope>NUCLEOTIDE SEQUENCE [LARGE SCALE GENOMIC DNA]</scope>
    <source>
        <strain evidence="1 2">AMB_01</strain>
    </source>
</reference>
<organism evidence="1 2">
    <name type="scientific">Miniphocaeibacter halophilus</name>
    <dbReference type="NCBI Taxonomy" id="2931922"/>
    <lineage>
        <taxon>Bacteria</taxon>
        <taxon>Bacillati</taxon>
        <taxon>Bacillota</taxon>
        <taxon>Tissierellia</taxon>
        <taxon>Tissierellales</taxon>
        <taxon>Peptoniphilaceae</taxon>
        <taxon>Miniphocaeibacter</taxon>
    </lineage>
</organism>
<gene>
    <name evidence="1" type="ORF">JFY71_10510</name>
</gene>
<dbReference type="Proteomes" id="UP000595814">
    <property type="component" value="Chromosome"/>
</dbReference>
<dbReference type="EMBL" id="CP066744">
    <property type="protein sequence ID" value="QQK07707.1"/>
    <property type="molecule type" value="Genomic_DNA"/>
</dbReference>
<evidence type="ECO:0000313" key="2">
    <source>
        <dbReference type="Proteomes" id="UP000595814"/>
    </source>
</evidence>
<proteinExistence type="predicted"/>
<accession>A0AC61MQ09</accession>
<name>A0AC61MQ09_9FIRM</name>
<protein>
    <submittedName>
        <fullName evidence="1">Metallophosphoesterase</fullName>
    </submittedName>
</protein>
<sequence>MIYSISDLHLDYTGNKTMELFGENWDNYENRIFQNWKEVVKDNDIVLIAGDISWAMTINEAYNDLIRIENLPGKKVLIKGNHDYWWSSLKKINDLNLNNMFFLQNNSYDFNGISIVGTRGWEDCNEDSDEFNVFKRELLRLEMSIKTAKTCNKKIAMLHYPPFDKKGIPNDFHSILKKYNIEICIYGHLHGPGLSNIIEGTVDGIKYFCTSSDYLNFIPKLIY</sequence>
<evidence type="ECO:0000313" key="1">
    <source>
        <dbReference type="EMBL" id="QQK07707.1"/>
    </source>
</evidence>